<sequence length="227" mass="25098">MYQTAAFKDYLINKVGAAPSTFNTYNSFLSRIDKAVGGLDEKIEKEGTDKMLAWSRTATEPPFDVYPSHARSVFKRYISFLIEKQSPEDDDVIETENAPLEPTGLAFRLEQEMQAAVRKQLSNLEPGLTEADGGAEVSVSTGSIDILAKDKDGKFVVIELKAGRCPPGAMEQALGYAQSVSEEKGVQDVRVMLIASDFSDRIRAAAKRTIGLTLLTYEFSLRFNEIR</sequence>
<gene>
    <name evidence="3" type="ORF">KMZ93_13655</name>
</gene>
<evidence type="ECO:0000259" key="2">
    <source>
        <dbReference type="Pfam" id="PF01939"/>
    </source>
</evidence>
<dbReference type="GO" id="GO:0004519">
    <property type="term" value="F:endonuclease activity"/>
    <property type="evidence" value="ECO:0007669"/>
    <property type="project" value="InterPro"/>
</dbReference>
<feature type="domain" description="Endonuclease NucS C-terminal" evidence="2">
    <location>
        <begin position="110"/>
        <end position="203"/>
    </location>
</feature>
<name>A0A975RVI8_9BRAD</name>
<dbReference type="Gene3D" id="3.40.1350.10">
    <property type="match status" value="1"/>
</dbReference>
<dbReference type="InterPro" id="IPR002793">
    <property type="entry name" value="Endonuclease_NucS"/>
</dbReference>
<dbReference type="PANTHER" id="PTHR38814">
    <property type="entry name" value="ENDONUCLEASE NUCS"/>
    <property type="match status" value="1"/>
</dbReference>
<dbReference type="InterPro" id="IPR011856">
    <property type="entry name" value="tRNA_endonuc-like_dom_sf"/>
</dbReference>
<keyword evidence="4" id="KW-1185">Reference proteome</keyword>
<organism evidence="3 4">
    <name type="scientific">Bradyrhizobium sediminis</name>
    <dbReference type="NCBI Taxonomy" id="2840469"/>
    <lineage>
        <taxon>Bacteria</taxon>
        <taxon>Pseudomonadati</taxon>
        <taxon>Pseudomonadota</taxon>
        <taxon>Alphaproteobacteria</taxon>
        <taxon>Hyphomicrobiales</taxon>
        <taxon>Nitrobacteraceae</taxon>
        <taxon>Bradyrhizobium</taxon>
    </lineage>
</organism>
<dbReference type="Pfam" id="PF01939">
    <property type="entry name" value="NucS_C"/>
    <property type="match status" value="1"/>
</dbReference>
<dbReference type="Proteomes" id="UP000676951">
    <property type="component" value="Chromosome"/>
</dbReference>
<dbReference type="RefSeq" id="WP_215601829.1">
    <property type="nucleotide sequence ID" value="NZ_CP076136.1"/>
</dbReference>
<dbReference type="PANTHER" id="PTHR38814:SF1">
    <property type="entry name" value="ENDONUCLEASE NUCS"/>
    <property type="match status" value="1"/>
</dbReference>
<dbReference type="InterPro" id="IPR048301">
    <property type="entry name" value="NucS_C"/>
</dbReference>
<evidence type="ECO:0000256" key="1">
    <source>
        <dbReference type="ARBA" id="ARBA00023125"/>
    </source>
</evidence>
<evidence type="ECO:0000313" key="4">
    <source>
        <dbReference type="Proteomes" id="UP000676951"/>
    </source>
</evidence>
<proteinExistence type="predicted"/>
<dbReference type="EMBL" id="CP076136">
    <property type="protein sequence ID" value="QWG21103.1"/>
    <property type="molecule type" value="Genomic_DNA"/>
</dbReference>
<dbReference type="GO" id="GO:0003677">
    <property type="term" value="F:DNA binding"/>
    <property type="evidence" value="ECO:0007669"/>
    <property type="project" value="UniProtKB-KW"/>
</dbReference>
<dbReference type="CDD" id="cd22341">
    <property type="entry name" value="NucS-like"/>
    <property type="match status" value="1"/>
</dbReference>
<evidence type="ECO:0000313" key="3">
    <source>
        <dbReference type="EMBL" id="QWG21103.1"/>
    </source>
</evidence>
<keyword evidence="1" id="KW-0238">DNA-binding</keyword>
<dbReference type="AlphaFoldDB" id="A0A975RVI8"/>
<reference evidence="3 4" key="1">
    <citation type="submission" date="2021-06" db="EMBL/GenBank/DDBJ databases">
        <title>Bradyrhizobium sp. S2-11-4 Genome sequencing.</title>
        <authorList>
            <person name="Jin L."/>
        </authorList>
    </citation>
    <scope>NUCLEOTIDE SEQUENCE [LARGE SCALE GENOMIC DNA]</scope>
    <source>
        <strain evidence="3 4">S2-11-4</strain>
    </source>
</reference>
<protein>
    <submittedName>
        <fullName evidence="3">DUF91 domain-containing protein</fullName>
    </submittedName>
</protein>
<accession>A0A975RVI8</accession>